<accession>A0A4Z1HZE8</accession>
<dbReference type="EMBL" id="PQXN01000153">
    <property type="protein sequence ID" value="TGO51840.1"/>
    <property type="molecule type" value="Genomic_DNA"/>
</dbReference>
<name>A0A4Z1HZE8_9HELO</name>
<dbReference type="OrthoDB" id="3550535at2759"/>
<comment type="caution">
    <text evidence="1">The sequence shown here is derived from an EMBL/GenBank/DDBJ whole genome shotgun (WGS) entry which is preliminary data.</text>
</comment>
<sequence>MENKNVSNNATLTIRPSAAAFFSKGKTIEPSTTTTAKAAPAMRPSAAAFFGQNKAIDSHVATKMKPNRKPEVFVDLSTLTNHSAITIVNNKSISIYIEMCGLMAEQPTNMATLLAALPEYKSVKKLTLKIHAPWPKSESREFYNNRLSSIKKLFAIIDTFNLYTLKKY</sequence>
<organism evidence="1 2">
    <name type="scientific">Botryotinia convoluta</name>
    <dbReference type="NCBI Taxonomy" id="54673"/>
    <lineage>
        <taxon>Eukaryota</taxon>
        <taxon>Fungi</taxon>
        <taxon>Dikarya</taxon>
        <taxon>Ascomycota</taxon>
        <taxon>Pezizomycotina</taxon>
        <taxon>Leotiomycetes</taxon>
        <taxon>Helotiales</taxon>
        <taxon>Sclerotiniaceae</taxon>
        <taxon>Botryotinia</taxon>
    </lineage>
</organism>
<dbReference type="AlphaFoldDB" id="A0A4Z1HZE8"/>
<dbReference type="Proteomes" id="UP000297527">
    <property type="component" value="Unassembled WGS sequence"/>
</dbReference>
<gene>
    <name evidence="1" type="ORF">BCON_0153g00060</name>
</gene>
<reference evidence="1 2" key="1">
    <citation type="submission" date="2017-12" db="EMBL/GenBank/DDBJ databases">
        <title>Comparative genomics of Botrytis spp.</title>
        <authorList>
            <person name="Valero-Jimenez C.A."/>
            <person name="Tapia P."/>
            <person name="Veloso J."/>
            <person name="Silva-Moreno E."/>
            <person name="Staats M."/>
            <person name="Valdes J.H."/>
            <person name="Van Kan J.A.L."/>
        </authorList>
    </citation>
    <scope>NUCLEOTIDE SEQUENCE [LARGE SCALE GENOMIC DNA]</scope>
    <source>
        <strain evidence="1 2">MUCL11595</strain>
    </source>
</reference>
<evidence type="ECO:0000313" key="1">
    <source>
        <dbReference type="EMBL" id="TGO51840.1"/>
    </source>
</evidence>
<proteinExistence type="predicted"/>
<protein>
    <submittedName>
        <fullName evidence="1">Uncharacterized protein</fullName>
    </submittedName>
</protein>
<keyword evidence="2" id="KW-1185">Reference proteome</keyword>
<evidence type="ECO:0000313" key="2">
    <source>
        <dbReference type="Proteomes" id="UP000297527"/>
    </source>
</evidence>